<dbReference type="AlphaFoldDB" id="A0A9D9DDQ9"/>
<sequence>MKSSLTKGMICLKDGLNIEYRVCAIEYLLSEDGSFEYRFYPNYEVIELLDASTFQGIPGFDLDLRKEVYVRENIVPVFVSERVPSKKREDFHELLQKEGMTYMDPIEYLIKSKERYSGDRFYLIPYQAPKTVDVEKIRGKANAFGVTKMILAQLASNNRVYLGESEINDPKVFKTLHYLYRMQCKNLKDKQAQGIKAAQEEGHYAGRKKKKVDILLFLDFLERVKRKELTNKQAAQQLGISIDKFYRVRKELQNQDDTLLQSLK</sequence>
<name>A0A9D9DDQ9_9FIRM</name>
<evidence type="ECO:0000313" key="2">
    <source>
        <dbReference type="Proteomes" id="UP000823634"/>
    </source>
</evidence>
<dbReference type="EMBL" id="JADINA010000001">
    <property type="protein sequence ID" value="MBO8425718.1"/>
    <property type="molecule type" value="Genomic_DNA"/>
</dbReference>
<reference evidence="1" key="1">
    <citation type="submission" date="2020-10" db="EMBL/GenBank/DDBJ databases">
        <authorList>
            <person name="Gilroy R."/>
        </authorList>
    </citation>
    <scope>NUCLEOTIDE SEQUENCE</scope>
    <source>
        <strain evidence="1">17113</strain>
    </source>
</reference>
<dbReference type="Proteomes" id="UP000823634">
    <property type="component" value="Unassembled WGS sequence"/>
</dbReference>
<gene>
    <name evidence="1" type="ORF">IAC61_00160</name>
</gene>
<organism evidence="1 2">
    <name type="scientific">Candidatus Alloenteromonas pullistercoris</name>
    <dbReference type="NCBI Taxonomy" id="2840785"/>
    <lineage>
        <taxon>Bacteria</taxon>
        <taxon>Bacillati</taxon>
        <taxon>Bacillota</taxon>
        <taxon>Bacillota incertae sedis</taxon>
        <taxon>Candidatus Alloenteromonas</taxon>
    </lineage>
</organism>
<evidence type="ECO:0000313" key="1">
    <source>
        <dbReference type="EMBL" id="MBO8425718.1"/>
    </source>
</evidence>
<protein>
    <submittedName>
        <fullName evidence="1">Recombinase family protein</fullName>
    </submittedName>
</protein>
<comment type="caution">
    <text evidence="1">The sequence shown here is derived from an EMBL/GenBank/DDBJ whole genome shotgun (WGS) entry which is preliminary data.</text>
</comment>
<proteinExistence type="predicted"/>
<reference evidence="1" key="2">
    <citation type="journal article" date="2021" name="PeerJ">
        <title>Extensive microbial diversity within the chicken gut microbiome revealed by metagenomics and culture.</title>
        <authorList>
            <person name="Gilroy R."/>
            <person name="Ravi A."/>
            <person name="Getino M."/>
            <person name="Pursley I."/>
            <person name="Horton D.L."/>
            <person name="Alikhan N.F."/>
            <person name="Baker D."/>
            <person name="Gharbi K."/>
            <person name="Hall N."/>
            <person name="Watson M."/>
            <person name="Adriaenssens E.M."/>
            <person name="Foster-Nyarko E."/>
            <person name="Jarju S."/>
            <person name="Secka A."/>
            <person name="Antonio M."/>
            <person name="Oren A."/>
            <person name="Chaudhuri R.R."/>
            <person name="La Ragione R."/>
            <person name="Hildebrand F."/>
            <person name="Pallen M.J."/>
        </authorList>
    </citation>
    <scope>NUCLEOTIDE SEQUENCE</scope>
    <source>
        <strain evidence="1">17113</strain>
    </source>
</reference>
<accession>A0A9D9DDQ9</accession>